<keyword evidence="4" id="KW-0547">Nucleotide-binding</keyword>
<evidence type="ECO:0000256" key="5">
    <source>
        <dbReference type="ARBA" id="ARBA00022840"/>
    </source>
</evidence>
<comment type="pathway">
    <text evidence="1">Cofactor biosynthesis; ubiquinone biosynthesis.</text>
</comment>
<evidence type="ECO:0000256" key="6">
    <source>
        <dbReference type="SAM" id="MobiDB-lite"/>
    </source>
</evidence>
<dbReference type="PANTHER" id="PTHR43851:SF3">
    <property type="entry name" value="COENZYME Q8"/>
    <property type="match status" value="1"/>
</dbReference>
<evidence type="ECO:0000256" key="1">
    <source>
        <dbReference type="ARBA" id="ARBA00004749"/>
    </source>
</evidence>
<evidence type="ECO:0000256" key="2">
    <source>
        <dbReference type="ARBA" id="ARBA00009670"/>
    </source>
</evidence>
<dbReference type="InterPro" id="IPR004147">
    <property type="entry name" value="ABC1_dom"/>
</dbReference>
<dbReference type="Proteomes" id="UP000625711">
    <property type="component" value="Unassembled WGS sequence"/>
</dbReference>
<proteinExistence type="inferred from homology"/>
<feature type="domain" description="ABC1 atypical kinase-like" evidence="7">
    <location>
        <begin position="313"/>
        <end position="551"/>
    </location>
</feature>
<evidence type="ECO:0000256" key="3">
    <source>
        <dbReference type="ARBA" id="ARBA00022679"/>
    </source>
</evidence>
<dbReference type="InterPro" id="IPR011009">
    <property type="entry name" value="Kinase-like_dom_sf"/>
</dbReference>
<name>A0A834MF10_RHYFE</name>
<dbReference type="AlphaFoldDB" id="A0A834MF10"/>
<keyword evidence="9" id="KW-1185">Reference proteome</keyword>
<dbReference type="GO" id="GO:0016740">
    <property type="term" value="F:transferase activity"/>
    <property type="evidence" value="ECO:0007669"/>
    <property type="project" value="UniProtKB-KW"/>
</dbReference>
<sequence>MSVNRDLISLLRALKLILDAQVKLQCDSLNHVYKTSSIPPLIQRCLEEGKTKSVTIKPNNIEDVANTVKESAERMNVVVQGLKVYADLTLGNAQNKTSRQSYLDTRDRLIIKSLDNPNKDQLSTLNSLNVSSSISNSVVDNLQPLEYQIKLTESDKELLEKLDMEHRAKLIKKSEVKEKYENDHRGKEKTVGETIKENQAKPSASPHPKSKLKLTDNAKQQKVPSSKIGRMWSFGTLAAGLSIGTATEYLKKTFSVDNVETDGTNIMLNEANMKRIVDTLCKVRGAALKLGQILSIQDDSIVNPELAKALERVRKSADFMPNWQLDQVMSSELGTEWRKKFVEFHDKPFAAASIGQVHYAKLSDGREVAVKIQYPGVDKAIENDLDMLGGIMTMWNMFPKGMFLDNLMTVAKRELAWEVDYIREAICTRKFKDILKNYNAYYVPYVDANISTKKILTTELLEGLPVDQCFDLDYEDREFIGENVMNLCLLEIMRFKYMQTDPNWANFLYNPTKKQLLLLDFGASREYPKDFMDKYVVILKAACDGNTDVVLSKSREIGFLTGYESKIMEDAHVDAVMMLGEIFRTPGKYDFAQQDLTARIQNLAQTMLVHRLCPPPEEVYSLHRKLSGVFLLLSKLRVKINCRDRFLELYEEYIRENPVN</sequence>
<dbReference type="CDD" id="cd13970">
    <property type="entry name" value="ABC1_ADCK3"/>
    <property type="match status" value="1"/>
</dbReference>
<evidence type="ECO:0000313" key="8">
    <source>
        <dbReference type="EMBL" id="KAF7281218.1"/>
    </source>
</evidence>
<dbReference type="GO" id="GO:0005524">
    <property type="term" value="F:ATP binding"/>
    <property type="evidence" value="ECO:0007669"/>
    <property type="project" value="UniProtKB-KW"/>
</dbReference>
<evidence type="ECO:0000313" key="9">
    <source>
        <dbReference type="Proteomes" id="UP000625711"/>
    </source>
</evidence>
<evidence type="ECO:0000256" key="4">
    <source>
        <dbReference type="ARBA" id="ARBA00022741"/>
    </source>
</evidence>
<dbReference type="Pfam" id="PF03109">
    <property type="entry name" value="ABC1"/>
    <property type="match status" value="1"/>
</dbReference>
<gene>
    <name evidence="8" type="ORF">GWI33_005008</name>
</gene>
<dbReference type="GO" id="GO:0006744">
    <property type="term" value="P:ubiquinone biosynthetic process"/>
    <property type="evidence" value="ECO:0007669"/>
    <property type="project" value="TreeGrafter"/>
</dbReference>
<accession>A0A834MF10</accession>
<dbReference type="OrthoDB" id="201153at2759"/>
<dbReference type="InterPro" id="IPR034646">
    <property type="entry name" value="ADCK3_dom"/>
</dbReference>
<comment type="similarity">
    <text evidence="2">Belongs to the protein kinase superfamily. ADCK protein kinase family.</text>
</comment>
<keyword evidence="5" id="KW-0067">ATP-binding</keyword>
<keyword evidence="3" id="KW-0808">Transferase</keyword>
<organism evidence="8 9">
    <name type="scientific">Rhynchophorus ferrugineus</name>
    <name type="common">Red palm weevil</name>
    <name type="synonym">Curculio ferrugineus</name>
    <dbReference type="NCBI Taxonomy" id="354439"/>
    <lineage>
        <taxon>Eukaryota</taxon>
        <taxon>Metazoa</taxon>
        <taxon>Ecdysozoa</taxon>
        <taxon>Arthropoda</taxon>
        <taxon>Hexapoda</taxon>
        <taxon>Insecta</taxon>
        <taxon>Pterygota</taxon>
        <taxon>Neoptera</taxon>
        <taxon>Endopterygota</taxon>
        <taxon>Coleoptera</taxon>
        <taxon>Polyphaga</taxon>
        <taxon>Cucujiformia</taxon>
        <taxon>Curculionidae</taxon>
        <taxon>Dryophthorinae</taxon>
        <taxon>Rhynchophorus</taxon>
    </lineage>
</organism>
<reference evidence="8" key="1">
    <citation type="submission" date="2020-08" db="EMBL/GenBank/DDBJ databases">
        <title>Genome sequencing and assembly of the red palm weevil Rhynchophorus ferrugineus.</title>
        <authorList>
            <person name="Dias G.B."/>
            <person name="Bergman C.M."/>
            <person name="Manee M."/>
        </authorList>
    </citation>
    <scope>NUCLEOTIDE SEQUENCE</scope>
    <source>
        <strain evidence="8">AA-2017</strain>
        <tissue evidence="8">Whole larva</tissue>
    </source>
</reference>
<feature type="compositionally biased region" description="Basic and acidic residues" evidence="6">
    <location>
        <begin position="178"/>
        <end position="199"/>
    </location>
</feature>
<dbReference type="InterPro" id="IPR051409">
    <property type="entry name" value="Atypical_kinase_ADCK"/>
</dbReference>
<comment type="caution">
    <text evidence="8">The sequence shown here is derived from an EMBL/GenBank/DDBJ whole genome shotgun (WGS) entry which is preliminary data.</text>
</comment>
<evidence type="ECO:0000259" key="7">
    <source>
        <dbReference type="Pfam" id="PF03109"/>
    </source>
</evidence>
<protein>
    <recommendedName>
        <fullName evidence="7">ABC1 atypical kinase-like domain-containing protein</fullName>
    </recommendedName>
</protein>
<feature type="region of interest" description="Disordered" evidence="6">
    <location>
        <begin position="178"/>
        <end position="225"/>
    </location>
</feature>
<dbReference type="SUPFAM" id="SSF56112">
    <property type="entry name" value="Protein kinase-like (PK-like)"/>
    <property type="match status" value="1"/>
</dbReference>
<dbReference type="EMBL" id="JAACXV010000251">
    <property type="protein sequence ID" value="KAF7281218.1"/>
    <property type="molecule type" value="Genomic_DNA"/>
</dbReference>
<dbReference type="PANTHER" id="PTHR43851">
    <property type="match status" value="1"/>
</dbReference>